<dbReference type="Gene3D" id="3.40.50.1000">
    <property type="entry name" value="HAD superfamily/HAD-like"/>
    <property type="match status" value="1"/>
</dbReference>
<dbReference type="AlphaFoldDB" id="C4R8S0"/>
<sequence length="1162" mass="127781">MQRLTVEVENVHCHQCQDLIVETLSDLFTMRDGEVLVNEIEHEPEKPLVYFHLTDNQLVLVNVDSSVSLAKFEHQIFKRLQNQGFLVSKILLSDADGETWFRNTISTFFRNKRSIKEKHKHNCEFCHSDRTASPNDSVEKVVSTSQEYRAVFTVGGMTCSSCVNTVSEAVKKFLVQHGSPIVDEEGLPTYSVSTMTNTAVIIISQKQYVNDLVKVIREVGYEASVVEVIPIEKIQRYKVTASIGGITCAACASSITEAVDNLPNVVESSVNVVTKTGIFFLDDGSLPAIEELKQAVDDAGYDFNTISVEKTNHSSVRSPSRTVYLRIEGMYCEHCPDRVMTLLKTLGDVVLVESPLSLQDPLVRISYIPSAQLTIRSIIRKIEESNEKFKVTIDKPLSLDEHLRRLARSELINLCWRLLLTILVAIPTFILGIVGMTLLPSSHHLRHWLMEPIWAGNVSRVSWALFIMATPVYFFADDIFHRKAIKEIRTLWKPHVPWKRRLFKFGSMSLLMCLGTSVAYFASIALLILSARQHRESRGYTTTYFDSVVFLTLFLLIGRILESYSKNRTADAITKLGQMKQSSALFVDKTEDGSFGPDSTLPLGMLEKGDYIRIPVGSSPPLDCIIEEGASEFDESALTGESAPIKHVKGDQIFSGTVNKGPSAIIGKISSLEGTSLIDTIIGMVRDGQLQRAPIEKLADALTGYFVPLIVAFSMTTWIVWISLGMSGALPDSYLDIDIGGWPVWSLQFAIAVFVIACPCGIGLAAPTALFVGAGLAAKYGILARGGGAAFQEGANINIMCFDKTGTLTTGGEPKVTDYSILFGTDMIKQIFEVTRDIELTSGHPLAKAIKTFIVEESQRRNLELSNTIVDVVEEIPGRGLRGTTIDGKTVLIGNEFLLAENDCAKLTSKQQIALDGWKMQGKSVVLVAVDGLPALLVAARDPIRPESKQVISTLQERGITCWMISGDNEITAKAVAKEVGIPEAHVVAQVLPQEKVSRIQWIKKTFEAKNKDKKRSSAIIGMCGDGINDAPALATADVGIALASGSDLALTSADFVLLASAYPLTALLRLISLSKTVFRRVKFNFGWALVYNCIGIPIAAGVIYPYRNSRLDPVWAAAAMALSSISVVLSSLALKFYRAPEVVLEEKETIEGVKEWTLREE</sequence>
<proteinExistence type="inferred from homology"/>
<dbReference type="GO" id="GO:0005507">
    <property type="term" value="F:copper ion binding"/>
    <property type="evidence" value="ECO:0007669"/>
    <property type="project" value="TreeGrafter"/>
</dbReference>
<dbReference type="CDD" id="cd02094">
    <property type="entry name" value="P-type_ATPase_Cu-like"/>
    <property type="match status" value="1"/>
</dbReference>
<evidence type="ECO:0000256" key="10">
    <source>
        <dbReference type="RuleBase" id="RU362081"/>
    </source>
</evidence>
<dbReference type="STRING" id="644223.C4R8S0"/>
<evidence type="ECO:0000256" key="4">
    <source>
        <dbReference type="ARBA" id="ARBA00022723"/>
    </source>
</evidence>
<accession>C4R8S0</accession>
<evidence type="ECO:0000256" key="5">
    <source>
        <dbReference type="ARBA" id="ARBA00022741"/>
    </source>
</evidence>
<evidence type="ECO:0000256" key="1">
    <source>
        <dbReference type="ARBA" id="ARBA00004141"/>
    </source>
</evidence>
<dbReference type="InterPro" id="IPR027256">
    <property type="entry name" value="P-typ_ATPase_IB"/>
</dbReference>
<dbReference type="RefSeq" id="XP_002494174.1">
    <property type="nucleotide sequence ID" value="XM_002494129.1"/>
</dbReference>
<keyword evidence="3 10" id="KW-0812">Transmembrane</keyword>
<dbReference type="PANTHER" id="PTHR43520">
    <property type="entry name" value="ATP7, ISOFORM B"/>
    <property type="match status" value="1"/>
</dbReference>
<dbReference type="eggNOG" id="KOG0207">
    <property type="taxonomic scope" value="Eukaryota"/>
</dbReference>
<evidence type="ECO:0000256" key="3">
    <source>
        <dbReference type="ARBA" id="ARBA00022692"/>
    </source>
</evidence>
<feature type="domain" description="HMA" evidence="11">
    <location>
        <begin position="321"/>
        <end position="390"/>
    </location>
</feature>
<dbReference type="SMR" id="C4R8S0"/>
<dbReference type="GO" id="GO:0055070">
    <property type="term" value="P:copper ion homeostasis"/>
    <property type="evidence" value="ECO:0007669"/>
    <property type="project" value="TreeGrafter"/>
</dbReference>
<dbReference type="Gene3D" id="3.30.70.100">
    <property type="match status" value="3"/>
</dbReference>
<dbReference type="NCBIfam" id="TIGR01494">
    <property type="entry name" value="ATPase_P-type"/>
    <property type="match status" value="1"/>
</dbReference>
<keyword evidence="5 10" id="KW-0547">Nucleotide-binding</keyword>
<feature type="transmembrane region" description="Helical" evidence="10">
    <location>
        <begin position="702"/>
        <end position="724"/>
    </location>
</feature>
<comment type="similarity">
    <text evidence="2 10">Belongs to the cation transport ATPase (P-type) (TC 3.A.3) family. Type IB subfamily.</text>
</comment>
<dbReference type="Pfam" id="PF00122">
    <property type="entry name" value="E1-E2_ATPase"/>
    <property type="match status" value="1"/>
</dbReference>
<dbReference type="InterPro" id="IPR006121">
    <property type="entry name" value="HMA_dom"/>
</dbReference>
<dbReference type="InterPro" id="IPR036163">
    <property type="entry name" value="HMA_dom_sf"/>
</dbReference>
<feature type="transmembrane region" description="Helical" evidence="10">
    <location>
        <begin position="543"/>
        <end position="561"/>
    </location>
</feature>
<protein>
    <submittedName>
        <fullName evidence="12">Cu(+2)-transporting P-type ATPase, required for export of copper from the cytosol into an extracytos</fullName>
    </submittedName>
</protein>
<dbReference type="SUPFAM" id="SSF56784">
    <property type="entry name" value="HAD-like"/>
    <property type="match status" value="1"/>
</dbReference>
<feature type="transmembrane region" description="Helical" evidence="10">
    <location>
        <begin position="744"/>
        <end position="777"/>
    </location>
</feature>
<dbReference type="SUPFAM" id="SSF81653">
    <property type="entry name" value="Calcium ATPase, transduction domain A"/>
    <property type="match status" value="1"/>
</dbReference>
<reference evidence="12 13" key="1">
    <citation type="journal article" date="2009" name="Nat. Biotechnol.">
        <title>Genome sequence of the recombinant protein production host Pichia pastoris.</title>
        <authorList>
            <person name="De Schutter K."/>
            <person name="Lin Y.C."/>
            <person name="Tiels P."/>
            <person name="Van Hecke A."/>
            <person name="Glinka S."/>
            <person name="Weber-Lehmann J."/>
            <person name="Rouze P."/>
            <person name="Van de Peer Y."/>
            <person name="Callewaert N."/>
        </authorList>
    </citation>
    <scope>NUCLEOTIDE SEQUENCE [LARGE SCALE GENOMIC DNA]</scope>
    <source>
        <strain evidence="13">GS115 / ATCC 20864</strain>
    </source>
</reference>
<keyword evidence="13" id="KW-1185">Reference proteome</keyword>
<dbReference type="Proteomes" id="UP000000314">
    <property type="component" value="Chromosome 4"/>
</dbReference>
<feature type="domain" description="HMA" evidence="11">
    <location>
        <begin position="237"/>
        <end position="304"/>
    </location>
</feature>
<dbReference type="CDD" id="cd00371">
    <property type="entry name" value="HMA"/>
    <property type="match status" value="2"/>
</dbReference>
<dbReference type="InterPro" id="IPR044492">
    <property type="entry name" value="P_typ_ATPase_HD_dom"/>
</dbReference>
<dbReference type="SFLD" id="SFLDF00027">
    <property type="entry name" value="p-type_atpase"/>
    <property type="match status" value="1"/>
</dbReference>
<feature type="transmembrane region" description="Helical" evidence="10">
    <location>
        <begin position="1086"/>
        <end position="1105"/>
    </location>
</feature>
<evidence type="ECO:0000313" key="13">
    <source>
        <dbReference type="Proteomes" id="UP000000314"/>
    </source>
</evidence>
<dbReference type="InterPro" id="IPR059000">
    <property type="entry name" value="ATPase_P-type_domA"/>
</dbReference>
<dbReference type="SFLD" id="SFLDG00002">
    <property type="entry name" value="C1.7:_P-type_atpase_like"/>
    <property type="match status" value="1"/>
</dbReference>
<dbReference type="PROSITE" id="PS00154">
    <property type="entry name" value="ATPASE_E1_E2"/>
    <property type="match status" value="1"/>
</dbReference>
<keyword evidence="9 10" id="KW-0472">Membrane</keyword>
<dbReference type="InParanoid" id="C4R8S0"/>
<dbReference type="PROSITE" id="PS50846">
    <property type="entry name" value="HMA_2"/>
    <property type="match status" value="2"/>
</dbReference>
<dbReference type="InterPro" id="IPR018303">
    <property type="entry name" value="ATPase_P-typ_P_site"/>
</dbReference>
<feature type="transmembrane region" description="Helical" evidence="10">
    <location>
        <begin position="1117"/>
        <end position="1138"/>
    </location>
</feature>
<evidence type="ECO:0000256" key="9">
    <source>
        <dbReference type="ARBA" id="ARBA00023136"/>
    </source>
</evidence>
<dbReference type="InterPro" id="IPR023299">
    <property type="entry name" value="ATPase_P-typ_cyto_dom_N"/>
</dbReference>
<dbReference type="NCBIfam" id="TIGR01525">
    <property type="entry name" value="ATPase-IB_hvy"/>
    <property type="match status" value="1"/>
</dbReference>
<dbReference type="InterPro" id="IPR036412">
    <property type="entry name" value="HAD-like_sf"/>
</dbReference>
<evidence type="ECO:0000256" key="7">
    <source>
        <dbReference type="ARBA" id="ARBA00022967"/>
    </source>
</evidence>
<evidence type="ECO:0000259" key="11">
    <source>
        <dbReference type="PROSITE" id="PS50846"/>
    </source>
</evidence>
<keyword evidence="7" id="KW-1278">Translocase</keyword>
<dbReference type="InterPro" id="IPR008250">
    <property type="entry name" value="ATPase_P-typ_transduc_dom_A_sf"/>
</dbReference>
<dbReference type="OMA" id="DVIRVPH"/>
<dbReference type="HOGENOM" id="CLU_001771_0_2_1"/>
<dbReference type="InterPro" id="IPR001757">
    <property type="entry name" value="P_typ_ATPase"/>
</dbReference>
<dbReference type="SFLD" id="SFLDS00003">
    <property type="entry name" value="Haloacid_Dehalogenase"/>
    <property type="match status" value="1"/>
</dbReference>
<dbReference type="InterPro" id="IPR023214">
    <property type="entry name" value="HAD_sf"/>
</dbReference>
<dbReference type="Pfam" id="PF00702">
    <property type="entry name" value="Hydrolase"/>
    <property type="match status" value="1"/>
</dbReference>
<dbReference type="GO" id="GO:0016887">
    <property type="term" value="F:ATP hydrolysis activity"/>
    <property type="evidence" value="ECO:0007669"/>
    <property type="project" value="InterPro"/>
</dbReference>
<dbReference type="GO" id="GO:0043682">
    <property type="term" value="F:P-type divalent copper transporter activity"/>
    <property type="evidence" value="ECO:0007669"/>
    <property type="project" value="TreeGrafter"/>
</dbReference>
<keyword evidence="4 10" id="KW-0479">Metal-binding</keyword>
<comment type="subcellular location">
    <subcellularLocation>
        <location evidence="1">Membrane</location>
        <topology evidence="1">Multi-pass membrane protein</topology>
    </subcellularLocation>
</comment>
<evidence type="ECO:0000256" key="2">
    <source>
        <dbReference type="ARBA" id="ARBA00006024"/>
    </source>
</evidence>
<feature type="transmembrane region" description="Helical" evidence="10">
    <location>
        <begin position="458"/>
        <end position="476"/>
    </location>
</feature>
<dbReference type="PROSITE" id="PS01047">
    <property type="entry name" value="HMA_1"/>
    <property type="match status" value="1"/>
</dbReference>
<evidence type="ECO:0000313" key="12">
    <source>
        <dbReference type="EMBL" id="CAY71995.1"/>
    </source>
</evidence>
<dbReference type="Pfam" id="PF00403">
    <property type="entry name" value="HMA"/>
    <property type="match status" value="1"/>
</dbReference>
<name>C4R8S0_KOMPG</name>
<evidence type="ECO:0000256" key="8">
    <source>
        <dbReference type="ARBA" id="ARBA00022989"/>
    </source>
</evidence>
<dbReference type="GO" id="GO:0016020">
    <property type="term" value="C:membrane"/>
    <property type="evidence" value="ECO:0007669"/>
    <property type="project" value="UniProtKB-SubCell"/>
</dbReference>
<dbReference type="PROSITE" id="PS01229">
    <property type="entry name" value="COF_2"/>
    <property type="match status" value="1"/>
</dbReference>
<gene>
    <name evidence="12" type="ordered locus">PAS_chr4_0732</name>
</gene>
<dbReference type="SUPFAM" id="SSF81665">
    <property type="entry name" value="Calcium ATPase, transmembrane domain M"/>
    <property type="match status" value="1"/>
</dbReference>
<dbReference type="Gene3D" id="2.70.150.10">
    <property type="entry name" value="Calcium-transporting ATPase, cytoplasmic transduction domain A"/>
    <property type="match status" value="1"/>
</dbReference>
<keyword evidence="8 10" id="KW-1133">Transmembrane helix</keyword>
<dbReference type="KEGG" id="ppa:PAS_chr4_0732"/>
<dbReference type="GO" id="GO:0005524">
    <property type="term" value="F:ATP binding"/>
    <property type="evidence" value="ECO:0007669"/>
    <property type="project" value="UniProtKB-UniRule"/>
</dbReference>
<feature type="transmembrane region" description="Helical" evidence="10">
    <location>
        <begin position="509"/>
        <end position="531"/>
    </location>
</feature>
<dbReference type="Gene3D" id="3.40.1110.10">
    <property type="entry name" value="Calcium-transporting ATPase, cytoplasmic domain N"/>
    <property type="match status" value="1"/>
</dbReference>
<organism evidence="12 13">
    <name type="scientific">Komagataella phaffii (strain GS115 / ATCC 20864)</name>
    <name type="common">Yeast</name>
    <name type="synonym">Pichia pastoris</name>
    <dbReference type="NCBI Taxonomy" id="644223"/>
    <lineage>
        <taxon>Eukaryota</taxon>
        <taxon>Fungi</taxon>
        <taxon>Dikarya</taxon>
        <taxon>Ascomycota</taxon>
        <taxon>Saccharomycotina</taxon>
        <taxon>Pichiomycetes</taxon>
        <taxon>Pichiales</taxon>
        <taxon>Pichiaceae</taxon>
        <taxon>Komagataella</taxon>
    </lineage>
</organism>
<dbReference type="OrthoDB" id="432719at2759"/>
<dbReference type="SUPFAM" id="SSF55008">
    <property type="entry name" value="HMA, heavy metal-associated domain"/>
    <property type="match status" value="3"/>
</dbReference>
<dbReference type="EMBL" id="FN392322">
    <property type="protein sequence ID" value="CAY71995.1"/>
    <property type="molecule type" value="Genomic_DNA"/>
</dbReference>
<keyword evidence="6 10" id="KW-0067">ATP-binding</keyword>
<evidence type="ECO:0000256" key="6">
    <source>
        <dbReference type="ARBA" id="ARBA00022840"/>
    </source>
</evidence>
<dbReference type="PANTHER" id="PTHR43520:SF32">
    <property type="entry name" value="COPPER RESISTANCE P-TYPE ATPASE (EUROFUNG)"/>
    <property type="match status" value="1"/>
</dbReference>
<dbReference type="PRINTS" id="PR00119">
    <property type="entry name" value="CATATPASE"/>
</dbReference>
<dbReference type="InterPro" id="IPR023298">
    <property type="entry name" value="ATPase_P-typ_TM_dom_sf"/>
</dbReference>
<dbReference type="GeneID" id="8201019"/>
<feature type="transmembrane region" description="Helical" evidence="10">
    <location>
        <begin position="414"/>
        <end position="438"/>
    </location>
</feature>
<dbReference type="InterPro" id="IPR017969">
    <property type="entry name" value="Heavy-metal-associated_CS"/>
</dbReference>